<feature type="region of interest" description="Disordered" evidence="1">
    <location>
        <begin position="434"/>
        <end position="457"/>
    </location>
</feature>
<dbReference type="EMBL" id="JBHSPF010000032">
    <property type="protein sequence ID" value="MFC5628792.1"/>
    <property type="molecule type" value="Genomic_DNA"/>
</dbReference>
<name>A0ABW0U5L0_9BACI</name>
<feature type="signal peptide" evidence="2">
    <location>
        <begin position="1"/>
        <end position="21"/>
    </location>
</feature>
<reference evidence="5" key="1">
    <citation type="journal article" date="2019" name="Int. J. Syst. Evol. Microbiol.">
        <title>The Global Catalogue of Microorganisms (GCM) 10K type strain sequencing project: providing services to taxonomists for standard genome sequencing and annotation.</title>
        <authorList>
            <consortium name="The Broad Institute Genomics Platform"/>
            <consortium name="The Broad Institute Genome Sequencing Center for Infectious Disease"/>
            <person name="Wu L."/>
            <person name="Ma J."/>
        </authorList>
    </citation>
    <scope>NUCLEOTIDE SEQUENCE [LARGE SCALE GENOMIC DNA]</scope>
    <source>
        <strain evidence="5">CGMCC 1.15790</strain>
    </source>
</reference>
<dbReference type="SUPFAM" id="SSF53300">
    <property type="entry name" value="vWA-like"/>
    <property type="match status" value="1"/>
</dbReference>
<accession>A0ABW0U5L0</accession>
<evidence type="ECO:0000256" key="1">
    <source>
        <dbReference type="SAM" id="MobiDB-lite"/>
    </source>
</evidence>
<feature type="region of interest" description="Disordered" evidence="1">
    <location>
        <begin position="20"/>
        <end position="48"/>
    </location>
</feature>
<sequence>MKKYIFIAVASLLLSSIGCSNDDTQGAEKSEEKTEEVISKAETEEAHEEEISYDPFDDIEMDDIEGWMTAGPGEYSGEDVDMSLLKQEIDRWPSGLEPDEYFRMLLHLTAEDFRPYQQYLNETEVVFSDITARPGELETDASQNNETNLRVQVLLDASGSMAGQVDGKVKMDIAKEAIEEFASTLPEGAEVSLRVYGHAGSNQPPGKEESCTTTEAFYPFRHYEEDAFHDALDQVSPTGYTPIALAIEEAANDLLSSDNDNVENVIYVVSDGEETCGGDPVKATEELVDSDIQAVVNIIGFDIHSDERKALEAIADAGNGEYFKADNERELKETFRKEKTALLNEWRKWQTENLTTSREEQSAYLQESRELQSEALNLSRSEQTRLLELSRYLQEHQEADGPSVRNFIRERSVSMRDYIREHFLAIREEAREQGLEMRDKVRKEGLEKREEIRHRDE</sequence>
<comment type="caution">
    <text evidence="4">The sequence shown here is derived from an EMBL/GenBank/DDBJ whole genome shotgun (WGS) entry which is preliminary data.</text>
</comment>
<evidence type="ECO:0000256" key="2">
    <source>
        <dbReference type="SAM" id="SignalP"/>
    </source>
</evidence>
<evidence type="ECO:0000313" key="5">
    <source>
        <dbReference type="Proteomes" id="UP001596143"/>
    </source>
</evidence>
<dbReference type="PROSITE" id="PS51257">
    <property type="entry name" value="PROKAR_LIPOPROTEIN"/>
    <property type="match status" value="1"/>
</dbReference>
<dbReference type="InterPro" id="IPR036465">
    <property type="entry name" value="vWFA_dom_sf"/>
</dbReference>
<organism evidence="4 5">
    <name type="scientific">Aliibacillus thermotolerans</name>
    <dbReference type="NCBI Taxonomy" id="1834418"/>
    <lineage>
        <taxon>Bacteria</taxon>
        <taxon>Bacillati</taxon>
        <taxon>Bacillota</taxon>
        <taxon>Bacilli</taxon>
        <taxon>Bacillales</taxon>
        <taxon>Bacillaceae</taxon>
        <taxon>Aliibacillus</taxon>
    </lineage>
</organism>
<feature type="chain" id="PRO_5045889172" evidence="2">
    <location>
        <begin position="22"/>
        <end position="457"/>
    </location>
</feature>
<dbReference type="PROSITE" id="PS50234">
    <property type="entry name" value="VWFA"/>
    <property type="match status" value="1"/>
</dbReference>
<feature type="domain" description="VWFA" evidence="3">
    <location>
        <begin position="150"/>
        <end position="339"/>
    </location>
</feature>
<feature type="compositionally biased region" description="Basic and acidic residues" evidence="1">
    <location>
        <begin position="26"/>
        <end position="44"/>
    </location>
</feature>
<keyword evidence="5" id="KW-1185">Reference proteome</keyword>
<dbReference type="InterPro" id="IPR002035">
    <property type="entry name" value="VWF_A"/>
</dbReference>
<dbReference type="Proteomes" id="UP001596143">
    <property type="component" value="Unassembled WGS sequence"/>
</dbReference>
<dbReference type="Gene3D" id="3.40.50.410">
    <property type="entry name" value="von Willebrand factor, type A domain"/>
    <property type="match status" value="2"/>
</dbReference>
<protein>
    <submittedName>
        <fullName evidence="4">VWA domain-containing protein</fullName>
    </submittedName>
</protein>
<evidence type="ECO:0000259" key="3">
    <source>
        <dbReference type="PROSITE" id="PS50234"/>
    </source>
</evidence>
<dbReference type="RefSeq" id="WP_270897355.1">
    <property type="nucleotide sequence ID" value="NZ_JBHSPF010000032.1"/>
</dbReference>
<dbReference type="Pfam" id="PF00092">
    <property type="entry name" value="VWA"/>
    <property type="match status" value="1"/>
</dbReference>
<proteinExistence type="predicted"/>
<gene>
    <name evidence="4" type="ORF">ACFPTR_07775</name>
</gene>
<keyword evidence="2" id="KW-0732">Signal</keyword>
<dbReference type="SMART" id="SM00327">
    <property type="entry name" value="VWA"/>
    <property type="match status" value="1"/>
</dbReference>
<evidence type="ECO:0000313" key="4">
    <source>
        <dbReference type="EMBL" id="MFC5628792.1"/>
    </source>
</evidence>